<feature type="transmembrane region" description="Helical" evidence="1">
    <location>
        <begin position="6"/>
        <end position="22"/>
    </location>
</feature>
<evidence type="ECO:0000313" key="2">
    <source>
        <dbReference type="Ensembl" id="ENSZALP00000000392.1"/>
    </source>
</evidence>
<sequence length="116" mass="12935">VETGSVLWPFLLLCPFLLMHSLRADNSGKARASHYFQLCSHSGQITGHKQELFMSKRDFYTAPSQPSDGEGKKEAAQMLSLVLCISREKQLNGDMRTCLASQGNSLFYVYLACVDI</sequence>
<evidence type="ECO:0000256" key="1">
    <source>
        <dbReference type="SAM" id="Phobius"/>
    </source>
</evidence>
<protein>
    <submittedName>
        <fullName evidence="2">Uncharacterized protein</fullName>
    </submittedName>
</protein>
<reference evidence="2" key="2">
    <citation type="submission" date="2025-09" db="UniProtKB">
        <authorList>
            <consortium name="Ensembl"/>
        </authorList>
    </citation>
    <scope>IDENTIFICATION</scope>
</reference>
<keyword evidence="1" id="KW-1133">Transmembrane helix</keyword>
<proteinExistence type="predicted"/>
<organism evidence="2 3">
    <name type="scientific">Zonotrichia albicollis</name>
    <name type="common">White-throated sparrow</name>
    <name type="synonym">Fringilla albicollis</name>
    <dbReference type="NCBI Taxonomy" id="44394"/>
    <lineage>
        <taxon>Eukaryota</taxon>
        <taxon>Metazoa</taxon>
        <taxon>Chordata</taxon>
        <taxon>Craniata</taxon>
        <taxon>Vertebrata</taxon>
        <taxon>Euteleostomi</taxon>
        <taxon>Archelosauria</taxon>
        <taxon>Archosauria</taxon>
        <taxon>Dinosauria</taxon>
        <taxon>Saurischia</taxon>
        <taxon>Theropoda</taxon>
        <taxon>Coelurosauria</taxon>
        <taxon>Aves</taxon>
        <taxon>Neognathae</taxon>
        <taxon>Neoaves</taxon>
        <taxon>Telluraves</taxon>
        <taxon>Australaves</taxon>
        <taxon>Passeriformes</taxon>
        <taxon>Passerellidae</taxon>
        <taxon>Zonotrichia</taxon>
    </lineage>
</organism>
<keyword evidence="3" id="KW-1185">Reference proteome</keyword>
<keyword evidence="1" id="KW-0812">Transmembrane</keyword>
<name>A0A8D2M0Y3_ZONAL</name>
<reference evidence="2" key="1">
    <citation type="submission" date="2025-08" db="UniProtKB">
        <authorList>
            <consortium name="Ensembl"/>
        </authorList>
    </citation>
    <scope>IDENTIFICATION</scope>
</reference>
<dbReference type="Proteomes" id="UP000694413">
    <property type="component" value="Unassembled WGS sequence"/>
</dbReference>
<keyword evidence="1" id="KW-0472">Membrane</keyword>
<evidence type="ECO:0000313" key="3">
    <source>
        <dbReference type="Proteomes" id="UP000694413"/>
    </source>
</evidence>
<dbReference type="AlphaFoldDB" id="A0A8D2M0Y3"/>
<dbReference type="Ensembl" id="ENSZALT00000000634.1">
    <property type="protein sequence ID" value="ENSZALP00000000392.1"/>
    <property type="gene ID" value="ENSZALG00000000444.1"/>
</dbReference>
<accession>A0A8D2M0Y3</accession>